<evidence type="ECO:0000313" key="3">
    <source>
        <dbReference type="Proteomes" id="UP000287033"/>
    </source>
</evidence>
<reference evidence="2 3" key="1">
    <citation type="journal article" date="2018" name="Nat. Ecol. Evol.">
        <title>Shark genomes provide insights into elasmobranch evolution and the origin of vertebrates.</title>
        <authorList>
            <person name="Hara Y"/>
            <person name="Yamaguchi K"/>
            <person name="Onimaru K"/>
            <person name="Kadota M"/>
            <person name="Koyanagi M"/>
            <person name="Keeley SD"/>
            <person name="Tatsumi K"/>
            <person name="Tanaka K"/>
            <person name="Motone F"/>
            <person name="Kageyama Y"/>
            <person name="Nozu R"/>
            <person name="Adachi N"/>
            <person name="Nishimura O"/>
            <person name="Nakagawa R"/>
            <person name="Tanegashima C"/>
            <person name="Kiyatake I"/>
            <person name="Matsumoto R"/>
            <person name="Murakumo K"/>
            <person name="Nishida K"/>
            <person name="Terakita A"/>
            <person name="Kuratani S"/>
            <person name="Sato K"/>
            <person name="Hyodo S Kuraku.S."/>
        </authorList>
    </citation>
    <scope>NUCLEOTIDE SEQUENCE [LARGE SCALE GENOMIC DNA]</scope>
</reference>
<protein>
    <recommendedName>
        <fullName evidence="4">AB hydrolase-1 domain-containing protein</fullName>
    </recommendedName>
</protein>
<dbReference type="Proteomes" id="UP000287033">
    <property type="component" value="Unassembled WGS sequence"/>
</dbReference>
<evidence type="ECO:0008006" key="4">
    <source>
        <dbReference type="Google" id="ProtNLM"/>
    </source>
</evidence>
<dbReference type="OMA" id="VCAYDRV"/>
<keyword evidence="1" id="KW-0472">Membrane</keyword>
<comment type="caution">
    <text evidence="2">The sequence shown here is derived from an EMBL/GenBank/DDBJ whole genome shotgun (WGS) entry which is preliminary data.</text>
</comment>
<dbReference type="AlphaFoldDB" id="A0A401SJV6"/>
<feature type="transmembrane region" description="Helical" evidence="1">
    <location>
        <begin position="46"/>
        <end position="67"/>
    </location>
</feature>
<keyword evidence="3" id="KW-1185">Reference proteome</keyword>
<sequence>MVGLWRRTQRSARPPFIVSEPEEQKNNPDQVCPIEPDAKSNSCLRICLRVISVLKYLVLVFMIPPFLNYASLQREGVLLQPQEGELVDIGLGQKLYLNCQGKGQPVVIFDAPTGMSSDVWLLIQKDVSQLTQACVYDRAGLGFSKKMIRNKPAGLDNLWRESTTGREISDLILIDPIPEEVFLEETWLQYWYNELLSYHQTLQFFAALGLNRMLLIAGLMEPAEKGENISEDFMRRQKYLLSNPAHLSAVVDEHFFINESISQIRDILKFKPLSNAITITVITGDYYDEQLPEHLNKVVTHFQQQFISQGYPTAKWIKMKGTDRQMIYKNPKAVAKQLKKLINKRKVEQESQ</sequence>
<accession>A0A401SJV6</accession>
<keyword evidence="1" id="KW-1133">Transmembrane helix</keyword>
<dbReference type="InterPro" id="IPR029058">
    <property type="entry name" value="AB_hydrolase_fold"/>
</dbReference>
<evidence type="ECO:0000313" key="2">
    <source>
        <dbReference type="EMBL" id="GCC30688.1"/>
    </source>
</evidence>
<dbReference type="EMBL" id="BEZZ01000318">
    <property type="protein sequence ID" value="GCC30688.1"/>
    <property type="molecule type" value="Genomic_DNA"/>
</dbReference>
<dbReference type="SUPFAM" id="SSF53474">
    <property type="entry name" value="alpha/beta-Hydrolases"/>
    <property type="match status" value="1"/>
</dbReference>
<evidence type="ECO:0000256" key="1">
    <source>
        <dbReference type="SAM" id="Phobius"/>
    </source>
</evidence>
<name>A0A401SJV6_CHIPU</name>
<gene>
    <name evidence="2" type="ORF">chiPu_0009142</name>
</gene>
<dbReference type="OrthoDB" id="294702at2759"/>
<organism evidence="2 3">
    <name type="scientific">Chiloscyllium punctatum</name>
    <name type="common">Brownbanded bambooshark</name>
    <name type="synonym">Hemiscyllium punctatum</name>
    <dbReference type="NCBI Taxonomy" id="137246"/>
    <lineage>
        <taxon>Eukaryota</taxon>
        <taxon>Metazoa</taxon>
        <taxon>Chordata</taxon>
        <taxon>Craniata</taxon>
        <taxon>Vertebrata</taxon>
        <taxon>Chondrichthyes</taxon>
        <taxon>Elasmobranchii</taxon>
        <taxon>Galeomorphii</taxon>
        <taxon>Galeoidea</taxon>
        <taxon>Orectolobiformes</taxon>
        <taxon>Hemiscylliidae</taxon>
        <taxon>Chiloscyllium</taxon>
    </lineage>
</organism>
<dbReference type="STRING" id="137246.A0A401SJV6"/>
<keyword evidence="1" id="KW-0812">Transmembrane</keyword>
<proteinExistence type="predicted"/>